<evidence type="ECO:0000259" key="2">
    <source>
        <dbReference type="Pfam" id="PF03235"/>
    </source>
</evidence>
<feature type="compositionally biased region" description="Basic residues" evidence="1">
    <location>
        <begin position="568"/>
        <end position="607"/>
    </location>
</feature>
<dbReference type="Pfam" id="PF03235">
    <property type="entry name" value="GmrSD_N"/>
    <property type="match status" value="1"/>
</dbReference>
<feature type="domain" description="GmrSD restriction endonucleases N-terminal" evidence="2">
    <location>
        <begin position="132"/>
        <end position="294"/>
    </location>
</feature>
<accession>A0A2J6R458</accession>
<dbReference type="InterPro" id="IPR004919">
    <property type="entry name" value="GmrSD_N"/>
</dbReference>
<evidence type="ECO:0000313" key="4">
    <source>
        <dbReference type="Proteomes" id="UP000235786"/>
    </source>
</evidence>
<sequence length="630" mass="72233">MKVDDSTTNMIADTMDLTSDSEKAPKAKVKTEVKPEVKPDPDADFTSTATGSAPRLRIKKEEDLEEDYGKIDRSLPEAQEEDNMFEDVDEDEYVDLTYEGIAHVNGVRHFVCEGFKIRQIPEPFIVKRSLLHLFQCIESKAIVLDPDYQRDVVWDEGRGALLITSILMGYFIPPIIFNVRKTVIKVEGQEKEKYTRTTVDGKQRLSSIWKFMSGQIGFFDTNTPQRKWYYSHPIVNGREVASGRNILPRAVKEFFQNQFFCCYEYEELSLDTEETMFQLVQRGIALTPAEKMRAMSTEWAAFAKQYEDDYVLIVSLSKQSRASGFRLVLTIFTMIQEVMARAADKKKRKNSRDVPTLQASPQALLRVLDDQGDISAALKLKMKAIFDRYEGLVKLCSVQYTATKFKVKLNTVFHPTPKFLSDAGINHVRTFSPLELVVTAILIAVHMDYRSDNQLLDDIKAMRQYLRVEHKDLRVNAQCWSTSWFYITEIMDRRRGIKPVSDPPIEDPMMKLRKAIEQGPPRRPGPGEFSDSPLSSAPSSGDEDETMGDGDTASSSESEDEEDDIRPRPTRRALGKRRATLTKKPKSKPKPVSKKTAKRPRKPERVVRKSRMFKNVRRARRNMDITFDQL</sequence>
<protein>
    <recommendedName>
        <fullName evidence="2">GmrSD restriction endonucleases N-terminal domain-containing protein</fullName>
    </recommendedName>
</protein>
<feature type="region of interest" description="Disordered" evidence="1">
    <location>
        <begin position="1"/>
        <end position="59"/>
    </location>
</feature>
<dbReference type="EMBL" id="KZ613956">
    <property type="protein sequence ID" value="PMD33298.1"/>
    <property type="molecule type" value="Genomic_DNA"/>
</dbReference>
<dbReference type="Proteomes" id="UP000235786">
    <property type="component" value="Unassembled WGS sequence"/>
</dbReference>
<evidence type="ECO:0000313" key="3">
    <source>
        <dbReference type="EMBL" id="PMD33298.1"/>
    </source>
</evidence>
<dbReference type="AlphaFoldDB" id="A0A2J6R458"/>
<dbReference type="PANTHER" id="PTHR39639:SF1">
    <property type="entry name" value="DUF262 DOMAIN-CONTAINING PROTEIN"/>
    <property type="match status" value="1"/>
</dbReference>
<feature type="region of interest" description="Disordered" evidence="1">
    <location>
        <begin position="517"/>
        <end position="607"/>
    </location>
</feature>
<dbReference type="STRING" id="1149755.A0A2J6R458"/>
<name>A0A2J6R458_HYAVF</name>
<proteinExistence type="predicted"/>
<evidence type="ECO:0000256" key="1">
    <source>
        <dbReference type="SAM" id="MobiDB-lite"/>
    </source>
</evidence>
<feature type="compositionally biased region" description="Low complexity" evidence="1">
    <location>
        <begin position="526"/>
        <end position="540"/>
    </location>
</feature>
<reference evidence="3 4" key="1">
    <citation type="submission" date="2016-04" db="EMBL/GenBank/DDBJ databases">
        <title>A degradative enzymes factory behind the ericoid mycorrhizal symbiosis.</title>
        <authorList>
            <consortium name="DOE Joint Genome Institute"/>
            <person name="Martino E."/>
            <person name="Morin E."/>
            <person name="Grelet G."/>
            <person name="Kuo A."/>
            <person name="Kohler A."/>
            <person name="Daghino S."/>
            <person name="Barry K."/>
            <person name="Choi C."/>
            <person name="Cichocki N."/>
            <person name="Clum A."/>
            <person name="Copeland A."/>
            <person name="Hainaut M."/>
            <person name="Haridas S."/>
            <person name="Labutti K."/>
            <person name="Lindquist E."/>
            <person name="Lipzen A."/>
            <person name="Khouja H.-R."/>
            <person name="Murat C."/>
            <person name="Ohm R."/>
            <person name="Olson A."/>
            <person name="Spatafora J."/>
            <person name="Veneault-Fourrey C."/>
            <person name="Henrissat B."/>
            <person name="Grigoriev I."/>
            <person name="Martin F."/>
            <person name="Perotto S."/>
        </authorList>
    </citation>
    <scope>NUCLEOTIDE SEQUENCE [LARGE SCALE GENOMIC DNA]</scope>
    <source>
        <strain evidence="3 4">F</strain>
    </source>
</reference>
<organism evidence="3 4">
    <name type="scientific">Hyaloscypha variabilis (strain UAMH 11265 / GT02V1 / F)</name>
    <name type="common">Meliniomyces variabilis</name>
    <dbReference type="NCBI Taxonomy" id="1149755"/>
    <lineage>
        <taxon>Eukaryota</taxon>
        <taxon>Fungi</taxon>
        <taxon>Dikarya</taxon>
        <taxon>Ascomycota</taxon>
        <taxon>Pezizomycotina</taxon>
        <taxon>Leotiomycetes</taxon>
        <taxon>Helotiales</taxon>
        <taxon>Hyaloscyphaceae</taxon>
        <taxon>Hyaloscypha</taxon>
        <taxon>Hyaloscypha variabilis</taxon>
    </lineage>
</organism>
<feature type="compositionally biased region" description="Basic and acidic residues" evidence="1">
    <location>
        <begin position="20"/>
        <end position="41"/>
    </location>
</feature>
<keyword evidence="4" id="KW-1185">Reference proteome</keyword>
<dbReference type="PANTHER" id="PTHR39639">
    <property type="entry name" value="CHROMOSOME 16, WHOLE GENOME SHOTGUN SEQUENCE"/>
    <property type="match status" value="1"/>
</dbReference>
<dbReference type="OrthoDB" id="5419821at2759"/>
<gene>
    <name evidence="3" type="ORF">L207DRAFT_169537</name>
</gene>
<feature type="compositionally biased region" description="Polar residues" evidence="1">
    <location>
        <begin position="1"/>
        <end position="11"/>
    </location>
</feature>